<keyword evidence="2" id="KW-1185">Reference proteome</keyword>
<name>A0ABS6N311_9RHOB</name>
<gene>
    <name evidence="1" type="ORF">KUH32_01305</name>
</gene>
<protein>
    <recommendedName>
        <fullName evidence="3">DUF3618 domain-containing protein</fullName>
    </recommendedName>
</protein>
<reference evidence="1" key="1">
    <citation type="submission" date="2021-06" db="EMBL/GenBank/DDBJ databases">
        <title>Thalassococcus sp. CAU 1522 isolated from sea sand, Republic of Korea.</title>
        <authorList>
            <person name="Kim W."/>
        </authorList>
    </citation>
    <scope>NUCLEOTIDE SEQUENCE</scope>
    <source>
        <strain evidence="1">CAU 1522</strain>
    </source>
</reference>
<proteinExistence type="predicted"/>
<evidence type="ECO:0000313" key="1">
    <source>
        <dbReference type="EMBL" id="MBV2358398.1"/>
    </source>
</evidence>
<dbReference type="RefSeq" id="WP_217776263.1">
    <property type="nucleotide sequence ID" value="NZ_JAHRWL010000001.1"/>
</dbReference>
<evidence type="ECO:0008006" key="3">
    <source>
        <dbReference type="Google" id="ProtNLM"/>
    </source>
</evidence>
<organism evidence="1 2">
    <name type="scientific">Thalassococcus arenae</name>
    <dbReference type="NCBI Taxonomy" id="2851652"/>
    <lineage>
        <taxon>Bacteria</taxon>
        <taxon>Pseudomonadati</taxon>
        <taxon>Pseudomonadota</taxon>
        <taxon>Alphaproteobacteria</taxon>
        <taxon>Rhodobacterales</taxon>
        <taxon>Roseobacteraceae</taxon>
        <taxon>Thalassococcus</taxon>
    </lineage>
</organism>
<comment type="caution">
    <text evidence="1">The sequence shown here is derived from an EMBL/GenBank/DDBJ whole genome shotgun (WGS) entry which is preliminary data.</text>
</comment>
<sequence>MSDLSEIENRAAQERRQLAASLSRLAGVASPDRLAQDVAARIEGYGGELGRQVWQAARANPVSLALVGTGLALMVAGPFTKPDASGSSDTDTAPGRAAAGFDARVEAADTAIRAGETGQSQEGASASSMRSALGRGLERLPASARRRVLRARKAALAAQERVEHQARRAAGKGRALHARQPLATGAIALGLGAIVGALFPATRREDALLGRERDALLAKAQEALSEEMARLNLVAKTQQGDTARQSHPAPDRG</sequence>
<evidence type="ECO:0000313" key="2">
    <source>
        <dbReference type="Proteomes" id="UP001166293"/>
    </source>
</evidence>
<dbReference type="EMBL" id="JAHRWL010000001">
    <property type="protein sequence ID" value="MBV2358398.1"/>
    <property type="molecule type" value="Genomic_DNA"/>
</dbReference>
<accession>A0ABS6N311</accession>
<dbReference type="Proteomes" id="UP001166293">
    <property type="component" value="Unassembled WGS sequence"/>
</dbReference>